<evidence type="ECO:0000256" key="3">
    <source>
        <dbReference type="ARBA" id="ARBA00022989"/>
    </source>
</evidence>
<dbReference type="Proteomes" id="UP001501736">
    <property type="component" value="Unassembled WGS sequence"/>
</dbReference>
<dbReference type="Pfam" id="PF13564">
    <property type="entry name" value="DoxX_2"/>
    <property type="match status" value="1"/>
</dbReference>
<reference evidence="7" key="1">
    <citation type="journal article" date="2019" name="Int. J. Syst. Evol. Microbiol.">
        <title>The Global Catalogue of Microorganisms (GCM) 10K type strain sequencing project: providing services to taxonomists for standard genome sequencing and annotation.</title>
        <authorList>
            <consortium name="The Broad Institute Genomics Platform"/>
            <consortium name="The Broad Institute Genome Sequencing Center for Infectious Disease"/>
            <person name="Wu L."/>
            <person name="Ma J."/>
        </authorList>
    </citation>
    <scope>NUCLEOTIDE SEQUENCE [LARGE SCALE GENOMIC DNA]</scope>
    <source>
        <strain evidence="7">JCM 11483</strain>
    </source>
</reference>
<evidence type="ECO:0000256" key="2">
    <source>
        <dbReference type="ARBA" id="ARBA00022692"/>
    </source>
</evidence>
<keyword evidence="4 5" id="KW-0472">Membrane</keyword>
<comment type="subcellular location">
    <subcellularLocation>
        <location evidence="1">Membrane</location>
        <topology evidence="1">Multi-pass membrane protein</topology>
    </subcellularLocation>
</comment>
<feature type="transmembrane region" description="Helical" evidence="5">
    <location>
        <begin position="12"/>
        <end position="32"/>
    </location>
</feature>
<evidence type="ECO:0000313" key="7">
    <source>
        <dbReference type="Proteomes" id="UP001501736"/>
    </source>
</evidence>
<protein>
    <recommendedName>
        <fullName evidence="8">DoxX-like protein</fullName>
    </recommendedName>
</protein>
<sequence length="167" mass="17599">MDTIPDITLWTLQWFLSCWFVVSTAVALPLVLSGRLGADRVPGFAALSRPMLTFMGIAHIAGGIGLVLPQSFGVLPWLTPTAGLALAVQCFMAAGYHLRAGEDALEPALWGLLCGAVFIGRIDLLAGATSLPRLTPVVVVAGLFAALVVNLALLLRGPQSPLRRAEE</sequence>
<evidence type="ECO:0000256" key="1">
    <source>
        <dbReference type="ARBA" id="ARBA00004141"/>
    </source>
</evidence>
<gene>
    <name evidence="6" type="ORF">GCM10020260_14660</name>
</gene>
<comment type="caution">
    <text evidence="6">The sequence shown here is derived from an EMBL/GenBank/DDBJ whole genome shotgun (WGS) entry which is preliminary data.</text>
</comment>
<keyword evidence="2 5" id="KW-0812">Transmembrane</keyword>
<accession>A0ABP6RDS7</accession>
<dbReference type="RefSeq" id="WP_344719787.1">
    <property type="nucleotide sequence ID" value="NZ_BAAAYG010000005.1"/>
</dbReference>
<evidence type="ECO:0000313" key="6">
    <source>
        <dbReference type="EMBL" id="GAA3284333.1"/>
    </source>
</evidence>
<evidence type="ECO:0008006" key="8">
    <source>
        <dbReference type="Google" id="ProtNLM"/>
    </source>
</evidence>
<name>A0ABP6RDS7_9MICC</name>
<keyword evidence="7" id="KW-1185">Reference proteome</keyword>
<keyword evidence="3 5" id="KW-1133">Transmembrane helix</keyword>
<evidence type="ECO:0000256" key="5">
    <source>
        <dbReference type="SAM" id="Phobius"/>
    </source>
</evidence>
<feature type="transmembrane region" description="Helical" evidence="5">
    <location>
        <begin position="74"/>
        <end position="96"/>
    </location>
</feature>
<evidence type="ECO:0000256" key="4">
    <source>
        <dbReference type="ARBA" id="ARBA00023136"/>
    </source>
</evidence>
<proteinExistence type="predicted"/>
<feature type="transmembrane region" description="Helical" evidence="5">
    <location>
        <begin position="44"/>
        <end position="68"/>
    </location>
</feature>
<organism evidence="6 7">
    <name type="scientific">Nesterenkonia halobia</name>
    <dbReference type="NCBI Taxonomy" id="37922"/>
    <lineage>
        <taxon>Bacteria</taxon>
        <taxon>Bacillati</taxon>
        <taxon>Actinomycetota</taxon>
        <taxon>Actinomycetes</taxon>
        <taxon>Micrococcales</taxon>
        <taxon>Micrococcaceae</taxon>
        <taxon>Nesterenkonia</taxon>
    </lineage>
</organism>
<dbReference type="InterPro" id="IPR032808">
    <property type="entry name" value="DoxX"/>
</dbReference>
<feature type="transmembrane region" description="Helical" evidence="5">
    <location>
        <begin position="134"/>
        <end position="155"/>
    </location>
</feature>
<feature type="transmembrane region" description="Helical" evidence="5">
    <location>
        <begin position="108"/>
        <end position="128"/>
    </location>
</feature>
<dbReference type="EMBL" id="BAAAYG010000005">
    <property type="protein sequence ID" value="GAA3284333.1"/>
    <property type="molecule type" value="Genomic_DNA"/>
</dbReference>